<keyword evidence="3" id="KW-1185">Reference proteome</keyword>
<organism evidence="2 3">
    <name type="scientific">Planotetraspora thailandica</name>
    <dbReference type="NCBI Taxonomy" id="487172"/>
    <lineage>
        <taxon>Bacteria</taxon>
        <taxon>Bacillati</taxon>
        <taxon>Actinomycetota</taxon>
        <taxon>Actinomycetes</taxon>
        <taxon>Streptosporangiales</taxon>
        <taxon>Streptosporangiaceae</taxon>
        <taxon>Planotetraspora</taxon>
    </lineage>
</organism>
<evidence type="ECO:0000313" key="2">
    <source>
        <dbReference type="EMBL" id="GII57007.1"/>
    </source>
</evidence>
<reference evidence="2" key="1">
    <citation type="submission" date="2021-01" db="EMBL/GenBank/DDBJ databases">
        <title>Whole genome shotgun sequence of Planotetraspora thailandica NBRC 104271.</title>
        <authorList>
            <person name="Komaki H."/>
            <person name="Tamura T."/>
        </authorList>
    </citation>
    <scope>NUCLEOTIDE SEQUENCE</scope>
    <source>
        <strain evidence="2">NBRC 104271</strain>
    </source>
</reference>
<feature type="signal peptide" evidence="1">
    <location>
        <begin position="1"/>
        <end position="31"/>
    </location>
</feature>
<name>A0A8J3XVX7_9ACTN</name>
<evidence type="ECO:0000256" key="1">
    <source>
        <dbReference type="SAM" id="SignalP"/>
    </source>
</evidence>
<comment type="caution">
    <text evidence="2">The sequence shown here is derived from an EMBL/GenBank/DDBJ whole genome shotgun (WGS) entry which is preliminary data.</text>
</comment>
<evidence type="ECO:0000313" key="3">
    <source>
        <dbReference type="Proteomes" id="UP000605992"/>
    </source>
</evidence>
<dbReference type="RefSeq" id="WP_203947135.1">
    <property type="nucleotide sequence ID" value="NZ_BOOR01000043.1"/>
</dbReference>
<dbReference type="EMBL" id="BOOR01000043">
    <property type="protein sequence ID" value="GII57007.1"/>
    <property type="molecule type" value="Genomic_DNA"/>
</dbReference>
<accession>A0A8J3XVX7</accession>
<feature type="chain" id="PRO_5035259533" evidence="1">
    <location>
        <begin position="32"/>
        <end position="82"/>
    </location>
</feature>
<gene>
    <name evidence="2" type="ORF">Pth03_53960</name>
</gene>
<protein>
    <submittedName>
        <fullName evidence="2">Uncharacterized protein</fullName>
    </submittedName>
</protein>
<dbReference type="AlphaFoldDB" id="A0A8J3XVX7"/>
<proteinExistence type="predicted"/>
<sequence length="82" mass="9111">MPTFKNVMAGLAVSTALVGGAITLGATSASASGPWDMDRNKNEFFNEDFTNLTVGAGKAFVNFNEFDKKCHRFHDERNHWDR</sequence>
<keyword evidence="1" id="KW-0732">Signal</keyword>
<dbReference type="Proteomes" id="UP000605992">
    <property type="component" value="Unassembled WGS sequence"/>
</dbReference>